<gene>
    <name evidence="3" type="ORF">SCF082_LOCUS28310</name>
</gene>
<feature type="compositionally biased region" description="Pro residues" evidence="2">
    <location>
        <begin position="119"/>
        <end position="128"/>
    </location>
</feature>
<feature type="coiled-coil region" evidence="1">
    <location>
        <begin position="33"/>
        <end position="90"/>
    </location>
</feature>
<sequence length="128" mass="13976">MVEIHIPKLGIHGRLEPGARVDGLDEDGLPEDLQLLKALEAQEKKAVEKLEDSNRQLDGFLAEEEDADFREAIEENLTVIERKLLRLEKIAVKILELTPPQPEAASGYVAPAVPTPTAEAPPPAGLDL</sequence>
<accession>A0ABP0MJC6</accession>
<evidence type="ECO:0000256" key="2">
    <source>
        <dbReference type="SAM" id="MobiDB-lite"/>
    </source>
</evidence>
<proteinExistence type="predicted"/>
<comment type="caution">
    <text evidence="3">The sequence shown here is derived from an EMBL/GenBank/DDBJ whole genome shotgun (WGS) entry which is preliminary data.</text>
</comment>
<feature type="region of interest" description="Disordered" evidence="2">
    <location>
        <begin position="102"/>
        <end position="128"/>
    </location>
</feature>
<evidence type="ECO:0000256" key="1">
    <source>
        <dbReference type="SAM" id="Coils"/>
    </source>
</evidence>
<keyword evidence="4" id="KW-1185">Reference proteome</keyword>
<reference evidence="3 4" key="1">
    <citation type="submission" date="2024-02" db="EMBL/GenBank/DDBJ databases">
        <authorList>
            <person name="Chen Y."/>
            <person name="Shah S."/>
            <person name="Dougan E. K."/>
            <person name="Thang M."/>
            <person name="Chan C."/>
        </authorList>
    </citation>
    <scope>NUCLEOTIDE SEQUENCE [LARGE SCALE GENOMIC DNA]</scope>
</reference>
<protein>
    <submittedName>
        <fullName evidence="3">Uncharacterized protein</fullName>
    </submittedName>
</protein>
<keyword evidence="1" id="KW-0175">Coiled coil</keyword>
<evidence type="ECO:0000313" key="3">
    <source>
        <dbReference type="EMBL" id="CAK9051585.1"/>
    </source>
</evidence>
<feature type="compositionally biased region" description="Low complexity" evidence="2">
    <location>
        <begin position="109"/>
        <end position="118"/>
    </location>
</feature>
<name>A0ABP0MJC6_9DINO</name>
<dbReference type="EMBL" id="CAXAMM010022225">
    <property type="protein sequence ID" value="CAK9051585.1"/>
    <property type="molecule type" value="Genomic_DNA"/>
</dbReference>
<evidence type="ECO:0000313" key="4">
    <source>
        <dbReference type="Proteomes" id="UP001642464"/>
    </source>
</evidence>
<dbReference type="Proteomes" id="UP001642464">
    <property type="component" value="Unassembled WGS sequence"/>
</dbReference>
<organism evidence="3 4">
    <name type="scientific">Durusdinium trenchii</name>
    <dbReference type="NCBI Taxonomy" id="1381693"/>
    <lineage>
        <taxon>Eukaryota</taxon>
        <taxon>Sar</taxon>
        <taxon>Alveolata</taxon>
        <taxon>Dinophyceae</taxon>
        <taxon>Suessiales</taxon>
        <taxon>Symbiodiniaceae</taxon>
        <taxon>Durusdinium</taxon>
    </lineage>
</organism>